<organism evidence="4">
    <name type="scientific">Timema bartmani</name>
    <dbReference type="NCBI Taxonomy" id="61472"/>
    <lineage>
        <taxon>Eukaryota</taxon>
        <taxon>Metazoa</taxon>
        <taxon>Ecdysozoa</taxon>
        <taxon>Arthropoda</taxon>
        <taxon>Hexapoda</taxon>
        <taxon>Insecta</taxon>
        <taxon>Pterygota</taxon>
        <taxon>Neoptera</taxon>
        <taxon>Polyneoptera</taxon>
        <taxon>Phasmatodea</taxon>
        <taxon>Timematodea</taxon>
        <taxon>Timematoidea</taxon>
        <taxon>Timematidae</taxon>
        <taxon>Timema</taxon>
    </lineage>
</organism>
<dbReference type="EMBL" id="OD564599">
    <property type="protein sequence ID" value="CAD7439115.1"/>
    <property type="molecule type" value="Genomic_DNA"/>
</dbReference>
<reference evidence="4" key="1">
    <citation type="submission" date="2020-11" db="EMBL/GenBank/DDBJ databases">
        <authorList>
            <person name="Tran Van P."/>
        </authorList>
    </citation>
    <scope>NUCLEOTIDE SEQUENCE</scope>
</reference>
<feature type="region of interest" description="Disordered" evidence="2">
    <location>
        <begin position="246"/>
        <end position="293"/>
    </location>
</feature>
<proteinExistence type="predicted"/>
<evidence type="ECO:0000313" key="4">
    <source>
        <dbReference type="EMBL" id="CAD7439115.1"/>
    </source>
</evidence>
<keyword evidence="1" id="KW-1015">Disulfide bond</keyword>
<name>A0A7R9EPQ3_9NEOP</name>
<protein>
    <submittedName>
        <fullName evidence="4">Uncharacterized protein</fullName>
    </submittedName>
</protein>
<dbReference type="CDD" id="cd00112">
    <property type="entry name" value="LDLa"/>
    <property type="match status" value="1"/>
</dbReference>
<evidence type="ECO:0000256" key="3">
    <source>
        <dbReference type="SAM" id="Phobius"/>
    </source>
</evidence>
<accession>A0A7R9EPQ3</accession>
<dbReference type="InterPro" id="IPR036055">
    <property type="entry name" value="LDL_receptor-like_sf"/>
</dbReference>
<feature type="transmembrane region" description="Helical" evidence="3">
    <location>
        <begin position="96"/>
        <end position="121"/>
    </location>
</feature>
<dbReference type="SUPFAM" id="SSF57424">
    <property type="entry name" value="LDL receptor-like module"/>
    <property type="match status" value="1"/>
</dbReference>
<keyword evidence="3" id="KW-0812">Transmembrane</keyword>
<dbReference type="Gene3D" id="4.10.400.10">
    <property type="entry name" value="Low-density Lipoprotein Receptor"/>
    <property type="match status" value="1"/>
</dbReference>
<gene>
    <name evidence="4" type="ORF">TBIB3V08_LOCUS1692</name>
</gene>
<evidence type="ECO:0000256" key="1">
    <source>
        <dbReference type="ARBA" id="ARBA00023157"/>
    </source>
</evidence>
<sequence>MSLLIVDTLHLCTGCNSEFCIDTDLVCDEVNHCGDSSDEASSAICTRKNTLSTTDRDSNLDLPVIGSPIYCESSTLDYAATEVANELGTVFGMSSLIFVVVIVSSLLVLCAAIVGVTVCLCRRTGGRPMQTAQQPPPNTSYPCETLSYPTAGKRAIPTDQPCVLAKIEPTFADRRPHVHRCWDPPWHVERSRLDRCFSAPDVRVERVGPDGDLNPVPSREQAAALPGRHVRVPGSGKLASPCRLTARVQRGPGPPLLPGKVRSEGSDRGRSGPVPSRVKTASVVVPSTGRRRN</sequence>
<feature type="compositionally biased region" description="Basic and acidic residues" evidence="2">
    <location>
        <begin position="261"/>
        <end position="270"/>
    </location>
</feature>
<evidence type="ECO:0000256" key="2">
    <source>
        <dbReference type="SAM" id="MobiDB-lite"/>
    </source>
</evidence>
<dbReference type="InterPro" id="IPR002172">
    <property type="entry name" value="LDrepeatLR_classA_rpt"/>
</dbReference>
<keyword evidence="3" id="KW-1133">Transmembrane helix</keyword>
<keyword evidence="3" id="KW-0472">Membrane</keyword>
<dbReference type="AlphaFoldDB" id="A0A7R9EPQ3"/>